<comment type="caution">
    <text evidence="1">The sequence shown here is derived from an EMBL/GenBank/DDBJ whole genome shotgun (WGS) entry which is preliminary data.</text>
</comment>
<evidence type="ECO:0000313" key="1">
    <source>
        <dbReference type="EMBL" id="RDX59425.1"/>
    </source>
</evidence>
<organism evidence="1 2">
    <name type="scientific">Mucuna pruriens</name>
    <name type="common">Velvet bean</name>
    <name type="synonym">Dolichos pruriens</name>
    <dbReference type="NCBI Taxonomy" id="157652"/>
    <lineage>
        <taxon>Eukaryota</taxon>
        <taxon>Viridiplantae</taxon>
        <taxon>Streptophyta</taxon>
        <taxon>Embryophyta</taxon>
        <taxon>Tracheophyta</taxon>
        <taxon>Spermatophyta</taxon>
        <taxon>Magnoliopsida</taxon>
        <taxon>eudicotyledons</taxon>
        <taxon>Gunneridae</taxon>
        <taxon>Pentapetalae</taxon>
        <taxon>rosids</taxon>
        <taxon>fabids</taxon>
        <taxon>Fabales</taxon>
        <taxon>Fabaceae</taxon>
        <taxon>Papilionoideae</taxon>
        <taxon>50 kb inversion clade</taxon>
        <taxon>NPAAA clade</taxon>
        <taxon>indigoferoid/millettioid clade</taxon>
        <taxon>Phaseoleae</taxon>
        <taxon>Mucuna</taxon>
    </lineage>
</organism>
<reference evidence="1" key="1">
    <citation type="submission" date="2018-05" db="EMBL/GenBank/DDBJ databases">
        <title>Draft genome of Mucuna pruriens seed.</title>
        <authorList>
            <person name="Nnadi N.E."/>
            <person name="Vos R."/>
            <person name="Hasami M.H."/>
            <person name="Devisetty U.K."/>
            <person name="Aguiy J.C."/>
        </authorList>
    </citation>
    <scope>NUCLEOTIDE SEQUENCE [LARGE SCALE GENOMIC DNA]</scope>
    <source>
        <strain evidence="1">JCA_2017</strain>
    </source>
</reference>
<dbReference type="AlphaFoldDB" id="A0A371E1W9"/>
<proteinExistence type="predicted"/>
<gene>
    <name evidence="1" type="ORF">CR513_61859</name>
</gene>
<protein>
    <submittedName>
        <fullName evidence="1">Uncharacterized protein</fullName>
    </submittedName>
</protein>
<accession>A0A371E1W9</accession>
<dbReference type="Proteomes" id="UP000257109">
    <property type="component" value="Unassembled WGS sequence"/>
</dbReference>
<dbReference type="EMBL" id="QJKJ01017180">
    <property type="protein sequence ID" value="RDX59425.1"/>
    <property type="molecule type" value="Genomic_DNA"/>
</dbReference>
<evidence type="ECO:0000313" key="2">
    <source>
        <dbReference type="Proteomes" id="UP000257109"/>
    </source>
</evidence>
<sequence>MNQTNSKLVEEVTFEIDSYTVTTSPQSVYQKIQCSMLEPSMWRCIIILLAQGDIQMKYIKTKTKLSSWSSHPSLYCCYGASVRRVGRALCRLLSLGLSSYGVLTRSGLGWLCFVASVSLCVCTKRHKRPLQINSLIWLFKVLQFSVSLAILRCVSMSVVEFTLVSSRFQLTFSQEGNVYQTSLASLAQERGCLAPRLKSIDQILLNLNIIDLDRHTIRACRIFLKDFTLRLLNVEQVSSVRSELRHKDRCQVIEGVNGPRRWERELAQFALLLLSAPRAASIAPLHVSLLISRPQRGTPRPLDVAPLLLLVGGSSPC</sequence>
<keyword evidence="2" id="KW-1185">Reference proteome</keyword>
<feature type="non-terminal residue" evidence="1">
    <location>
        <position position="1"/>
    </location>
</feature>
<name>A0A371E1W9_MUCPR</name>